<keyword evidence="5" id="KW-0964">Secreted</keyword>
<dbReference type="InterPro" id="IPR013783">
    <property type="entry name" value="Ig-like_fold"/>
</dbReference>
<feature type="domain" description="Fibronectin type III-like" evidence="14">
    <location>
        <begin position="512"/>
        <end position="581"/>
    </location>
</feature>
<evidence type="ECO:0000256" key="7">
    <source>
        <dbReference type="ARBA" id="ARBA00022801"/>
    </source>
</evidence>
<evidence type="ECO:0000256" key="11">
    <source>
        <dbReference type="ARBA" id="ARBA00041276"/>
    </source>
</evidence>
<dbReference type="InterPro" id="IPR017853">
    <property type="entry name" value="GH"/>
</dbReference>
<evidence type="ECO:0000256" key="12">
    <source>
        <dbReference type="ARBA" id="ARBA00041601"/>
    </source>
</evidence>
<keyword evidence="8" id="KW-0326">Glycosidase</keyword>
<dbReference type="SUPFAM" id="SSF52279">
    <property type="entry name" value="Beta-D-glucan exohydrolase, C-terminal domain"/>
    <property type="match status" value="1"/>
</dbReference>
<dbReference type="InterPro" id="IPR050288">
    <property type="entry name" value="Cellulose_deg_GH3"/>
</dbReference>
<dbReference type="GO" id="GO:0005576">
    <property type="term" value="C:extracellular region"/>
    <property type="evidence" value="ECO:0007669"/>
    <property type="project" value="UniProtKB-SubCell"/>
</dbReference>
<dbReference type="AlphaFoldDB" id="A0A812L7T7"/>
<keyword evidence="6" id="KW-0732">Signal</keyword>
<evidence type="ECO:0000256" key="9">
    <source>
        <dbReference type="ARBA" id="ARBA00024983"/>
    </source>
</evidence>
<evidence type="ECO:0000256" key="3">
    <source>
        <dbReference type="ARBA" id="ARBA00005336"/>
    </source>
</evidence>
<evidence type="ECO:0000256" key="6">
    <source>
        <dbReference type="ARBA" id="ARBA00022729"/>
    </source>
</evidence>
<evidence type="ECO:0000256" key="5">
    <source>
        <dbReference type="ARBA" id="ARBA00022525"/>
    </source>
</evidence>
<dbReference type="Pfam" id="PF01915">
    <property type="entry name" value="Glyco_hydro_3_C"/>
    <property type="match status" value="1"/>
</dbReference>
<dbReference type="GO" id="GO:0009251">
    <property type="term" value="P:glucan catabolic process"/>
    <property type="evidence" value="ECO:0007669"/>
    <property type="project" value="TreeGrafter"/>
</dbReference>
<keyword evidence="7" id="KW-0378">Hydrolase</keyword>
<evidence type="ECO:0000313" key="16">
    <source>
        <dbReference type="Proteomes" id="UP000649617"/>
    </source>
</evidence>
<keyword evidence="16" id="KW-1185">Reference proteome</keyword>
<dbReference type="Gene3D" id="3.20.20.300">
    <property type="entry name" value="Glycoside hydrolase, family 3, N-terminal domain"/>
    <property type="match status" value="1"/>
</dbReference>
<comment type="subcellular location">
    <subcellularLocation>
        <location evidence="2">Secreted</location>
    </subcellularLocation>
</comment>
<comment type="similarity">
    <text evidence="3">Belongs to the glycosyl hydrolase 3 family.</text>
</comment>
<dbReference type="PANTHER" id="PTHR42715">
    <property type="entry name" value="BETA-GLUCOSIDASE"/>
    <property type="match status" value="1"/>
</dbReference>
<protein>
    <recommendedName>
        <fullName evidence="10">Probable beta-glucosidase G</fullName>
        <ecNumber evidence="4">3.2.1.21</ecNumber>
    </recommendedName>
    <alternativeName>
        <fullName evidence="11">Beta-D-glucoside glucohydrolase G</fullName>
    </alternativeName>
    <alternativeName>
        <fullName evidence="12">Cellobiase G</fullName>
    </alternativeName>
    <alternativeName>
        <fullName evidence="13">Gentiobiase G</fullName>
    </alternativeName>
</protein>
<proteinExistence type="inferred from homology"/>
<evidence type="ECO:0000256" key="10">
    <source>
        <dbReference type="ARBA" id="ARBA00039579"/>
    </source>
</evidence>
<dbReference type="Gene3D" id="3.40.50.1700">
    <property type="entry name" value="Glycoside hydrolase family 3 C-terminal domain"/>
    <property type="match status" value="1"/>
</dbReference>
<comment type="caution">
    <text evidence="15">The sequence shown here is derived from an EMBL/GenBank/DDBJ whole genome shotgun (WGS) entry which is preliminary data.</text>
</comment>
<dbReference type="InterPro" id="IPR002772">
    <property type="entry name" value="Glyco_hydro_3_C"/>
</dbReference>
<name>A0A812L7T7_SYMPI</name>
<dbReference type="InterPro" id="IPR036881">
    <property type="entry name" value="Glyco_hydro_3_C_sf"/>
</dbReference>
<gene>
    <name evidence="15" type="primary">bglB</name>
    <name evidence="15" type="ORF">SPIL2461_LOCUS3913</name>
</gene>
<dbReference type="SUPFAM" id="SSF51445">
    <property type="entry name" value="(Trans)glycosidases"/>
    <property type="match status" value="1"/>
</dbReference>
<evidence type="ECO:0000259" key="14">
    <source>
        <dbReference type="SMART" id="SM01217"/>
    </source>
</evidence>
<feature type="non-terminal residue" evidence="15">
    <location>
        <position position="1"/>
    </location>
</feature>
<dbReference type="Pfam" id="PF14310">
    <property type="entry name" value="Fn3-like"/>
    <property type="match status" value="1"/>
</dbReference>
<dbReference type="InterPro" id="IPR036962">
    <property type="entry name" value="Glyco_hydro_3_N_sf"/>
</dbReference>
<evidence type="ECO:0000256" key="4">
    <source>
        <dbReference type="ARBA" id="ARBA00012744"/>
    </source>
</evidence>
<dbReference type="Gene3D" id="2.60.40.10">
    <property type="entry name" value="Immunoglobulins"/>
    <property type="match status" value="1"/>
</dbReference>
<evidence type="ECO:0000313" key="15">
    <source>
        <dbReference type="EMBL" id="CAE7237313.1"/>
    </source>
</evidence>
<dbReference type="Pfam" id="PF00933">
    <property type="entry name" value="Glyco_hydro_3"/>
    <property type="match status" value="1"/>
</dbReference>
<sequence>ALGKEFLPKGANVLLGPGLNVHRVARGGRNVEYLSGESPYLGARLVKGYIEGVHAQNVLTVMKHFITNNQETNRNTVNSIVDERTLWEVYYPPFVASVEAGCLQAMCSYNIVNGVHACSSPDLLLEDLKTAMGYKGAVMSDWWALHEFSATAGLDMEMPGNSIDGNPMNQAYFTPNNTATLPLEKIQDMAARILIGVVRYGLMENPACTPANNGCQKQVYEVVSTTDSHKELATRMVAESVILLKNEKDVLPFSEDLKTIALLGSACNASNDVDAMLGQWDLGNYYTVGGSGRVIPKRPSTILDATIAYCQKAGCTVVSELQDNAQAALATAQSADLAVICSATTSAEGRDRPNLSVDQEDYVMAVAAGNLSIPKVSVSLIPGSIVMPWIHDVDAAVVLFLAGEATGSGLLQVLSGEVTPGAKSPVTFPFTEEDAIPPCENVTCEYKEGLWAGFPTYERKEVSFPFGHGLSYTSFSYLLQSLSAGCDSAAPAGTVVCAEVVLINSGATIGSEVVQLYLGYPSEAEMPLKLLRGFQKVKLQMGEVVNLQLPLTQKDISTWSPEKKEWVLLDGTYTVYIGSSSRDIRATEQFNITNGEVSF</sequence>
<organism evidence="15 16">
    <name type="scientific">Symbiodinium pilosum</name>
    <name type="common">Dinoflagellate</name>
    <dbReference type="NCBI Taxonomy" id="2952"/>
    <lineage>
        <taxon>Eukaryota</taxon>
        <taxon>Sar</taxon>
        <taxon>Alveolata</taxon>
        <taxon>Dinophyceae</taxon>
        <taxon>Suessiales</taxon>
        <taxon>Symbiodiniaceae</taxon>
        <taxon>Symbiodinium</taxon>
    </lineage>
</organism>
<evidence type="ECO:0000256" key="13">
    <source>
        <dbReference type="ARBA" id="ARBA00041808"/>
    </source>
</evidence>
<comment type="catalytic activity">
    <reaction evidence="1">
        <text>Hydrolysis of terminal, non-reducing beta-D-glucosyl residues with release of beta-D-glucose.</text>
        <dbReference type="EC" id="3.2.1.21"/>
    </reaction>
</comment>
<evidence type="ECO:0000256" key="2">
    <source>
        <dbReference type="ARBA" id="ARBA00004613"/>
    </source>
</evidence>
<evidence type="ECO:0000256" key="1">
    <source>
        <dbReference type="ARBA" id="ARBA00000448"/>
    </source>
</evidence>
<dbReference type="Proteomes" id="UP000649617">
    <property type="component" value="Unassembled WGS sequence"/>
</dbReference>
<dbReference type="OrthoDB" id="412850at2759"/>
<dbReference type="EMBL" id="CAJNIZ010004925">
    <property type="protein sequence ID" value="CAE7237313.1"/>
    <property type="molecule type" value="Genomic_DNA"/>
</dbReference>
<dbReference type="PANTHER" id="PTHR42715:SF12">
    <property type="entry name" value="BETA-GLUCOSIDASE G-RELATED"/>
    <property type="match status" value="1"/>
</dbReference>
<dbReference type="EC" id="3.2.1.21" evidence="4"/>
<dbReference type="PRINTS" id="PR00133">
    <property type="entry name" value="GLHYDRLASE3"/>
</dbReference>
<evidence type="ECO:0000256" key="8">
    <source>
        <dbReference type="ARBA" id="ARBA00023295"/>
    </source>
</evidence>
<accession>A0A812L7T7</accession>
<reference evidence="15" key="1">
    <citation type="submission" date="2021-02" db="EMBL/GenBank/DDBJ databases">
        <authorList>
            <person name="Dougan E. K."/>
            <person name="Rhodes N."/>
            <person name="Thang M."/>
            <person name="Chan C."/>
        </authorList>
    </citation>
    <scope>NUCLEOTIDE SEQUENCE</scope>
</reference>
<comment type="function">
    <text evidence="9">Beta-glucosidases are one of a number of cellulolytic enzymes involved in the degradation of cellulosic biomass. Catalyzes the last step releasing glucose from the inhibitory cellobiose.</text>
</comment>
<dbReference type="InterPro" id="IPR001764">
    <property type="entry name" value="Glyco_hydro_3_N"/>
</dbReference>
<dbReference type="GO" id="GO:0008422">
    <property type="term" value="F:beta-glucosidase activity"/>
    <property type="evidence" value="ECO:0007669"/>
    <property type="project" value="UniProtKB-EC"/>
</dbReference>
<dbReference type="SMART" id="SM01217">
    <property type="entry name" value="Fn3_like"/>
    <property type="match status" value="1"/>
</dbReference>
<dbReference type="InterPro" id="IPR026891">
    <property type="entry name" value="Fn3-like"/>
</dbReference>